<reference evidence="6" key="1">
    <citation type="submission" date="2022-06" db="EMBL/GenBank/DDBJ databases">
        <title>Sneathiella actinostolidae sp. nov., isolated from a sea anemonein the Western Pacific Ocean.</title>
        <authorList>
            <person name="Wei M.J."/>
        </authorList>
    </citation>
    <scope>NUCLEOTIDE SEQUENCE</scope>
    <source>
        <strain evidence="6">PHK-P5</strain>
    </source>
</reference>
<dbReference type="SUPFAM" id="SSF46689">
    <property type="entry name" value="Homeodomain-like"/>
    <property type="match status" value="1"/>
</dbReference>
<dbReference type="InterPro" id="IPR009057">
    <property type="entry name" value="Homeodomain-like_sf"/>
</dbReference>
<dbReference type="PRINTS" id="PR00455">
    <property type="entry name" value="HTHTETR"/>
</dbReference>
<keyword evidence="1" id="KW-0805">Transcription regulation</keyword>
<evidence type="ECO:0000256" key="3">
    <source>
        <dbReference type="ARBA" id="ARBA00023163"/>
    </source>
</evidence>
<keyword evidence="3" id="KW-0804">Transcription</keyword>
<dbReference type="InterPro" id="IPR001647">
    <property type="entry name" value="HTH_TetR"/>
</dbReference>
<name>A0ABY4W7X0_9PROT</name>
<dbReference type="PANTHER" id="PTHR30055:SF234">
    <property type="entry name" value="HTH-TYPE TRANSCRIPTIONAL REGULATOR BETI"/>
    <property type="match status" value="1"/>
</dbReference>
<evidence type="ECO:0000256" key="2">
    <source>
        <dbReference type="ARBA" id="ARBA00023125"/>
    </source>
</evidence>
<keyword evidence="7" id="KW-1185">Reference proteome</keyword>
<evidence type="ECO:0000256" key="1">
    <source>
        <dbReference type="ARBA" id="ARBA00023015"/>
    </source>
</evidence>
<dbReference type="Pfam" id="PF00440">
    <property type="entry name" value="TetR_N"/>
    <property type="match status" value="1"/>
</dbReference>
<organism evidence="6 7">
    <name type="scientific">Sneathiella marina</name>
    <dbReference type="NCBI Taxonomy" id="2950108"/>
    <lineage>
        <taxon>Bacteria</taxon>
        <taxon>Pseudomonadati</taxon>
        <taxon>Pseudomonadota</taxon>
        <taxon>Alphaproteobacteria</taxon>
        <taxon>Sneathiellales</taxon>
        <taxon>Sneathiellaceae</taxon>
        <taxon>Sneathiella</taxon>
    </lineage>
</organism>
<dbReference type="RefSeq" id="WP_251933626.1">
    <property type="nucleotide sequence ID" value="NZ_CP098747.1"/>
</dbReference>
<evidence type="ECO:0000313" key="7">
    <source>
        <dbReference type="Proteomes" id="UP001056291"/>
    </source>
</evidence>
<accession>A0ABY4W7X0</accession>
<feature type="domain" description="HTH tetR-type" evidence="5">
    <location>
        <begin position="15"/>
        <end position="75"/>
    </location>
</feature>
<dbReference type="InterPro" id="IPR050109">
    <property type="entry name" value="HTH-type_TetR-like_transc_reg"/>
</dbReference>
<feature type="DNA-binding region" description="H-T-H motif" evidence="4">
    <location>
        <begin position="38"/>
        <end position="57"/>
    </location>
</feature>
<evidence type="ECO:0000259" key="5">
    <source>
        <dbReference type="PROSITE" id="PS50977"/>
    </source>
</evidence>
<dbReference type="Proteomes" id="UP001056291">
    <property type="component" value="Chromosome"/>
</dbReference>
<evidence type="ECO:0000313" key="6">
    <source>
        <dbReference type="EMBL" id="USG60746.1"/>
    </source>
</evidence>
<keyword evidence="2 4" id="KW-0238">DNA-binding</keyword>
<protein>
    <submittedName>
        <fullName evidence="6">TetR/AcrR family transcriptional regulator</fullName>
    </submittedName>
</protein>
<dbReference type="PANTHER" id="PTHR30055">
    <property type="entry name" value="HTH-TYPE TRANSCRIPTIONAL REGULATOR RUTR"/>
    <property type="match status" value="1"/>
</dbReference>
<proteinExistence type="predicted"/>
<sequence>MIESEPIGKQQAKSQRARRSLCEATVACLVRDGYAETSLNRVAALANLSKGALQHHFSTKEDLMVATANFLLQRPFETPEHAGEVPHSVADYIKLTWHKLVNTEGYRALLEILVAARTDRMLQTRLSDTLLTWNDALNEQARGKFTSKLGYEQDVEILMTMTRSLMRGLVIQDQYSEDPALAIQYIDRWIELISPLLELKSTAERL</sequence>
<evidence type="ECO:0000256" key="4">
    <source>
        <dbReference type="PROSITE-ProRule" id="PRU00335"/>
    </source>
</evidence>
<dbReference type="EMBL" id="CP098747">
    <property type="protein sequence ID" value="USG60746.1"/>
    <property type="molecule type" value="Genomic_DNA"/>
</dbReference>
<dbReference type="PROSITE" id="PS50977">
    <property type="entry name" value="HTH_TETR_2"/>
    <property type="match status" value="1"/>
</dbReference>
<dbReference type="Gene3D" id="1.10.357.10">
    <property type="entry name" value="Tetracycline Repressor, domain 2"/>
    <property type="match status" value="1"/>
</dbReference>
<gene>
    <name evidence="6" type="ORF">NBZ79_16415</name>
</gene>